<keyword evidence="5 11" id="KW-0378">Hydrolase</keyword>
<dbReference type="PANTHER" id="PTHR24276:SF97">
    <property type="entry name" value="GH13245P2-RELATED"/>
    <property type="match status" value="1"/>
</dbReference>
<dbReference type="InterPro" id="IPR001314">
    <property type="entry name" value="Peptidase_S1A"/>
</dbReference>
<dbReference type="PANTHER" id="PTHR24276">
    <property type="entry name" value="POLYSERASE-RELATED"/>
    <property type="match status" value="1"/>
</dbReference>
<feature type="transmembrane region" description="Helical" evidence="12">
    <location>
        <begin position="287"/>
        <end position="310"/>
    </location>
</feature>
<evidence type="ECO:0000256" key="11">
    <source>
        <dbReference type="RuleBase" id="RU363034"/>
    </source>
</evidence>
<dbReference type="PROSITE" id="PS00135">
    <property type="entry name" value="TRYPSIN_SER"/>
    <property type="match status" value="1"/>
</dbReference>
<dbReference type="EMBL" id="OU896716">
    <property type="protein sequence ID" value="CAH1117943.1"/>
    <property type="molecule type" value="Genomic_DNA"/>
</dbReference>
<keyword evidence="4" id="KW-0222">Digestion</keyword>
<evidence type="ECO:0000256" key="2">
    <source>
        <dbReference type="ARBA" id="ARBA00007664"/>
    </source>
</evidence>
<dbReference type="SMART" id="SM00020">
    <property type="entry name" value="Tryp_SPc"/>
    <property type="match status" value="1"/>
</dbReference>
<reference evidence="14" key="2">
    <citation type="submission" date="2022-10" db="EMBL/GenBank/DDBJ databases">
        <authorList>
            <consortium name="ENA_rothamsted_submissions"/>
            <consortium name="culmorum"/>
            <person name="King R."/>
        </authorList>
    </citation>
    <scope>NUCLEOTIDE SEQUENCE</scope>
</reference>
<dbReference type="Pfam" id="PF00089">
    <property type="entry name" value="Trypsin"/>
    <property type="match status" value="1"/>
</dbReference>
<keyword evidence="8" id="KW-1015">Disulfide bond</keyword>
<evidence type="ECO:0000256" key="7">
    <source>
        <dbReference type="ARBA" id="ARBA00023145"/>
    </source>
</evidence>
<protein>
    <recommendedName>
        <fullName evidence="10">trypsin</fullName>
        <ecNumber evidence="10">3.4.21.4</ecNumber>
    </recommendedName>
</protein>
<dbReference type="CDD" id="cd00190">
    <property type="entry name" value="Tryp_SPc"/>
    <property type="match status" value="1"/>
</dbReference>
<dbReference type="SUPFAM" id="SSF50494">
    <property type="entry name" value="Trypsin-like serine proteases"/>
    <property type="match status" value="1"/>
</dbReference>
<sequence length="311" mass="34105">MIYVTENVMQLSRSLSITLLIVILCASQGITPNVAQPRKQKMHNRIVGGHVCKSNYEIMVSIRQVHTEQHKCGGTILNPIWILTAAHCDAKGDYVVIGLIPSEDLYYFKTGMKNQIVDWIPHPNYDEKTNTEDIALGHLAAEVNPAVYPSIQFVSLPGAFISGELLDVCSGPALVMGWGTTSFDNPVVERKIRCVDLPVISQSECAEAYRAINHETFITDTSVCTHTEEEKDACSGDSGGPLLCDGVQYGVVSWGTNCAQFPGVYTRTDRHLDFIWGTMSTLERRQIVSGGVAVASGRFAVLLLVVVELFV</sequence>
<comment type="subcellular location">
    <subcellularLocation>
        <location evidence="1">Secreted</location>
        <location evidence="1">Extracellular space</location>
    </subcellularLocation>
</comment>
<dbReference type="OrthoDB" id="1938039at2759"/>
<dbReference type="PRINTS" id="PR00722">
    <property type="entry name" value="CHYMOTRYPSIN"/>
</dbReference>
<dbReference type="FunFam" id="2.40.10.10:FF:000036">
    <property type="entry name" value="Trypsin beta"/>
    <property type="match status" value="1"/>
</dbReference>
<evidence type="ECO:0000256" key="4">
    <source>
        <dbReference type="ARBA" id="ARBA00022757"/>
    </source>
</evidence>
<evidence type="ECO:0000313" key="14">
    <source>
        <dbReference type="EMBL" id="CAH1117943.1"/>
    </source>
</evidence>
<evidence type="ECO:0000256" key="1">
    <source>
        <dbReference type="ARBA" id="ARBA00004239"/>
    </source>
</evidence>
<dbReference type="PROSITE" id="PS50240">
    <property type="entry name" value="TRYPSIN_DOM"/>
    <property type="match status" value="1"/>
</dbReference>
<dbReference type="GO" id="GO:0004252">
    <property type="term" value="F:serine-type endopeptidase activity"/>
    <property type="evidence" value="ECO:0007669"/>
    <property type="project" value="UniProtKB-EC"/>
</dbReference>
<evidence type="ECO:0000259" key="13">
    <source>
        <dbReference type="PROSITE" id="PS50240"/>
    </source>
</evidence>
<evidence type="ECO:0000256" key="3">
    <source>
        <dbReference type="ARBA" id="ARBA00022670"/>
    </source>
</evidence>
<feature type="domain" description="Peptidase S1" evidence="13">
    <location>
        <begin position="46"/>
        <end position="280"/>
    </location>
</feature>
<dbReference type="GO" id="GO:0006508">
    <property type="term" value="P:proteolysis"/>
    <property type="evidence" value="ECO:0007669"/>
    <property type="project" value="UniProtKB-KW"/>
</dbReference>
<keyword evidence="12" id="KW-0812">Transmembrane</keyword>
<dbReference type="InterPro" id="IPR033116">
    <property type="entry name" value="TRYPSIN_SER"/>
</dbReference>
<keyword evidence="12" id="KW-0472">Membrane</keyword>
<evidence type="ECO:0000256" key="5">
    <source>
        <dbReference type="ARBA" id="ARBA00022801"/>
    </source>
</evidence>
<dbReference type="InterPro" id="IPR001254">
    <property type="entry name" value="Trypsin_dom"/>
</dbReference>
<proteinExistence type="inferred from homology"/>
<dbReference type="InterPro" id="IPR018114">
    <property type="entry name" value="TRYPSIN_HIS"/>
</dbReference>
<accession>A0A9P0DH88</accession>
<dbReference type="InterPro" id="IPR050430">
    <property type="entry name" value="Peptidase_S1"/>
</dbReference>
<gene>
    <name evidence="14" type="ORF">PHAECO_LOCUS1498</name>
</gene>
<name>A0A9P0DH88_PHACE</name>
<evidence type="ECO:0000256" key="10">
    <source>
        <dbReference type="ARBA" id="ARBA00038868"/>
    </source>
</evidence>
<keyword evidence="3 11" id="KW-0645">Protease</keyword>
<organism evidence="14 15">
    <name type="scientific">Phaedon cochleariae</name>
    <name type="common">Mustard beetle</name>
    <dbReference type="NCBI Taxonomy" id="80249"/>
    <lineage>
        <taxon>Eukaryota</taxon>
        <taxon>Metazoa</taxon>
        <taxon>Ecdysozoa</taxon>
        <taxon>Arthropoda</taxon>
        <taxon>Hexapoda</taxon>
        <taxon>Insecta</taxon>
        <taxon>Pterygota</taxon>
        <taxon>Neoptera</taxon>
        <taxon>Endopterygota</taxon>
        <taxon>Coleoptera</taxon>
        <taxon>Polyphaga</taxon>
        <taxon>Cucujiformia</taxon>
        <taxon>Chrysomeloidea</taxon>
        <taxon>Chrysomelidae</taxon>
        <taxon>Chrysomelinae</taxon>
        <taxon>Chrysomelini</taxon>
        <taxon>Phaedon</taxon>
    </lineage>
</organism>
<dbReference type="AlphaFoldDB" id="A0A9P0DH88"/>
<keyword evidence="7" id="KW-0865">Zymogen</keyword>
<dbReference type="InterPro" id="IPR009003">
    <property type="entry name" value="Peptidase_S1_PA"/>
</dbReference>
<evidence type="ECO:0000256" key="8">
    <source>
        <dbReference type="ARBA" id="ARBA00023157"/>
    </source>
</evidence>
<dbReference type="Proteomes" id="UP001153737">
    <property type="component" value="Chromosome 10"/>
</dbReference>
<evidence type="ECO:0000256" key="9">
    <source>
        <dbReference type="ARBA" id="ARBA00036320"/>
    </source>
</evidence>
<dbReference type="InterPro" id="IPR043504">
    <property type="entry name" value="Peptidase_S1_PA_chymotrypsin"/>
</dbReference>
<dbReference type="GO" id="GO:0005576">
    <property type="term" value="C:extracellular region"/>
    <property type="evidence" value="ECO:0007669"/>
    <property type="project" value="UniProtKB-SubCell"/>
</dbReference>
<comment type="similarity">
    <text evidence="2">Belongs to the peptidase S1 family.</text>
</comment>
<comment type="catalytic activity">
    <reaction evidence="9">
        <text>Preferential cleavage: Arg-|-Xaa, Lys-|-Xaa.</text>
        <dbReference type="EC" id="3.4.21.4"/>
    </reaction>
</comment>
<dbReference type="Gene3D" id="2.40.10.10">
    <property type="entry name" value="Trypsin-like serine proteases"/>
    <property type="match status" value="1"/>
</dbReference>
<evidence type="ECO:0000256" key="6">
    <source>
        <dbReference type="ARBA" id="ARBA00022825"/>
    </source>
</evidence>
<dbReference type="GO" id="GO:0007586">
    <property type="term" value="P:digestion"/>
    <property type="evidence" value="ECO:0007669"/>
    <property type="project" value="UniProtKB-KW"/>
</dbReference>
<keyword evidence="12" id="KW-1133">Transmembrane helix</keyword>
<dbReference type="EC" id="3.4.21.4" evidence="10"/>
<keyword evidence="6 11" id="KW-0720">Serine protease</keyword>
<feature type="transmembrane region" description="Helical" evidence="12">
    <location>
        <begin position="15"/>
        <end position="35"/>
    </location>
</feature>
<dbReference type="PROSITE" id="PS00134">
    <property type="entry name" value="TRYPSIN_HIS"/>
    <property type="match status" value="1"/>
</dbReference>
<evidence type="ECO:0000313" key="15">
    <source>
        <dbReference type="Proteomes" id="UP001153737"/>
    </source>
</evidence>
<reference evidence="14" key="1">
    <citation type="submission" date="2022-01" db="EMBL/GenBank/DDBJ databases">
        <authorList>
            <person name="King R."/>
        </authorList>
    </citation>
    <scope>NUCLEOTIDE SEQUENCE</scope>
</reference>
<keyword evidence="15" id="KW-1185">Reference proteome</keyword>
<evidence type="ECO:0000256" key="12">
    <source>
        <dbReference type="SAM" id="Phobius"/>
    </source>
</evidence>